<dbReference type="SUPFAM" id="SSF52833">
    <property type="entry name" value="Thioredoxin-like"/>
    <property type="match status" value="1"/>
</dbReference>
<evidence type="ECO:0000256" key="2">
    <source>
        <dbReference type="ARBA" id="ARBA00023002"/>
    </source>
</evidence>
<keyword evidence="3" id="KW-1015">Disulfide bond</keyword>
<name>A0A7W6LDK9_9HYPH</name>
<organism evidence="7 8">
    <name type="scientific">Rhizobium rhizoryzae</name>
    <dbReference type="NCBI Taxonomy" id="451876"/>
    <lineage>
        <taxon>Bacteria</taxon>
        <taxon>Pseudomonadati</taxon>
        <taxon>Pseudomonadota</taxon>
        <taxon>Alphaproteobacteria</taxon>
        <taxon>Hyphomicrobiales</taxon>
        <taxon>Rhizobiaceae</taxon>
        <taxon>Rhizobium/Agrobacterium group</taxon>
        <taxon>Rhizobium</taxon>
    </lineage>
</organism>
<sequence>MKSFLKLLTAGLLASATVVATGTAANALDDQQKKEFGAFIREYLIANPEIMLEVQDALEKKQQDTRTSQASEGIAANSRAIFSTASDITLGNPNGDVTIVEFFDYNCTYCKRALTDMETILSSDKKVRFILKEFPILGPDSMAAHRVASAFKAIAPEKYPQFHKQLLGGQQRATEQTAIAVAAALGVSESAIRKSMKDNPNDQQIRATYELANNLGVTGTPFYVVGNEAVFGAVGHEELSSKISNIRSCGKATC</sequence>
<comment type="caution">
    <text evidence="7">The sequence shown here is derived from an EMBL/GenBank/DDBJ whole genome shotgun (WGS) entry which is preliminary data.</text>
</comment>
<dbReference type="CDD" id="cd03023">
    <property type="entry name" value="DsbA_Com1_like"/>
    <property type="match status" value="1"/>
</dbReference>
<dbReference type="Proteomes" id="UP000519897">
    <property type="component" value="Unassembled WGS sequence"/>
</dbReference>
<dbReference type="InterPro" id="IPR036249">
    <property type="entry name" value="Thioredoxin-like_sf"/>
</dbReference>
<accession>A0A7W6LDK9</accession>
<dbReference type="Pfam" id="PF18312">
    <property type="entry name" value="ScsC_N"/>
    <property type="match status" value="1"/>
</dbReference>
<dbReference type="Pfam" id="PF01323">
    <property type="entry name" value="DSBA"/>
    <property type="match status" value="1"/>
</dbReference>
<evidence type="ECO:0000313" key="7">
    <source>
        <dbReference type="EMBL" id="MBB4142429.1"/>
    </source>
</evidence>
<dbReference type="GO" id="GO:0016853">
    <property type="term" value="F:isomerase activity"/>
    <property type="evidence" value="ECO:0007669"/>
    <property type="project" value="UniProtKB-KW"/>
</dbReference>
<keyword evidence="4" id="KW-0676">Redox-active center</keyword>
<evidence type="ECO:0000313" key="8">
    <source>
        <dbReference type="Proteomes" id="UP000519897"/>
    </source>
</evidence>
<keyword evidence="1 5" id="KW-0732">Signal</keyword>
<dbReference type="PANTHER" id="PTHR13887">
    <property type="entry name" value="GLUTATHIONE S-TRANSFERASE KAPPA"/>
    <property type="match status" value="1"/>
</dbReference>
<feature type="domain" description="Thioredoxin" evidence="6">
    <location>
        <begin position="74"/>
        <end position="248"/>
    </location>
</feature>
<evidence type="ECO:0000256" key="4">
    <source>
        <dbReference type="ARBA" id="ARBA00023284"/>
    </source>
</evidence>
<dbReference type="Gene3D" id="3.40.30.10">
    <property type="entry name" value="Glutaredoxin"/>
    <property type="match status" value="1"/>
</dbReference>
<evidence type="ECO:0000256" key="3">
    <source>
        <dbReference type="ARBA" id="ARBA00023157"/>
    </source>
</evidence>
<dbReference type="InterPro" id="IPR013766">
    <property type="entry name" value="Thioredoxin_domain"/>
</dbReference>
<dbReference type="EMBL" id="JACIEC010000001">
    <property type="protein sequence ID" value="MBB4142429.1"/>
    <property type="molecule type" value="Genomic_DNA"/>
</dbReference>
<dbReference type="InterPro" id="IPR001853">
    <property type="entry name" value="DSBA-like_thioredoxin_dom"/>
</dbReference>
<dbReference type="InterPro" id="IPR041205">
    <property type="entry name" value="ScsC_N"/>
</dbReference>
<gene>
    <name evidence="7" type="ORF">GGQ72_000928</name>
</gene>
<protein>
    <submittedName>
        <fullName evidence="7">Protein-disulfide isomerase</fullName>
    </submittedName>
</protein>
<feature type="chain" id="PRO_5031545996" evidence="5">
    <location>
        <begin position="21"/>
        <end position="254"/>
    </location>
</feature>
<evidence type="ECO:0000256" key="1">
    <source>
        <dbReference type="ARBA" id="ARBA00022729"/>
    </source>
</evidence>
<evidence type="ECO:0000259" key="6">
    <source>
        <dbReference type="PROSITE" id="PS51352"/>
    </source>
</evidence>
<dbReference type="RefSeq" id="WP_165136244.1">
    <property type="nucleotide sequence ID" value="NZ_CP049250.1"/>
</dbReference>
<proteinExistence type="predicted"/>
<dbReference type="GO" id="GO:0016491">
    <property type="term" value="F:oxidoreductase activity"/>
    <property type="evidence" value="ECO:0007669"/>
    <property type="project" value="UniProtKB-KW"/>
</dbReference>
<evidence type="ECO:0000256" key="5">
    <source>
        <dbReference type="SAM" id="SignalP"/>
    </source>
</evidence>
<reference evidence="7 8" key="1">
    <citation type="submission" date="2020-08" db="EMBL/GenBank/DDBJ databases">
        <title>Genomic Encyclopedia of Type Strains, Phase IV (KMG-IV): sequencing the most valuable type-strain genomes for metagenomic binning, comparative biology and taxonomic classification.</title>
        <authorList>
            <person name="Goeker M."/>
        </authorList>
    </citation>
    <scope>NUCLEOTIDE SEQUENCE [LARGE SCALE GENOMIC DNA]</scope>
    <source>
        <strain evidence="7 8">DSM 29514</strain>
    </source>
</reference>
<dbReference type="PANTHER" id="PTHR13887:SF14">
    <property type="entry name" value="DISULFIDE BOND FORMATION PROTEIN D"/>
    <property type="match status" value="1"/>
</dbReference>
<feature type="signal peptide" evidence="5">
    <location>
        <begin position="1"/>
        <end position="20"/>
    </location>
</feature>
<dbReference type="AlphaFoldDB" id="A0A7W6LDK9"/>
<keyword evidence="2" id="KW-0560">Oxidoreductase</keyword>
<keyword evidence="8" id="KW-1185">Reference proteome</keyword>
<keyword evidence="7" id="KW-0413">Isomerase</keyword>
<dbReference type="PROSITE" id="PS51352">
    <property type="entry name" value="THIOREDOXIN_2"/>
    <property type="match status" value="1"/>
</dbReference>